<keyword evidence="4" id="KW-1185">Reference proteome</keyword>
<dbReference type="InterPro" id="IPR037401">
    <property type="entry name" value="SnoaL-like"/>
</dbReference>
<comment type="caution">
    <text evidence="3">The sequence shown here is derived from an EMBL/GenBank/DDBJ whole genome shotgun (WGS) entry which is preliminary data.</text>
</comment>
<reference evidence="3 4" key="1">
    <citation type="submission" date="2021-01" db="EMBL/GenBank/DDBJ databases">
        <title>Whole genome shotgun sequence of Actinoplanes deccanensis NBRC 13994.</title>
        <authorList>
            <person name="Komaki H."/>
            <person name="Tamura T."/>
        </authorList>
    </citation>
    <scope>NUCLEOTIDE SEQUENCE [LARGE SCALE GENOMIC DNA]</scope>
    <source>
        <strain evidence="3 4">NBRC 13994</strain>
    </source>
</reference>
<evidence type="ECO:0000313" key="3">
    <source>
        <dbReference type="EMBL" id="GID74696.1"/>
    </source>
</evidence>
<dbReference type="Proteomes" id="UP000609879">
    <property type="component" value="Unassembled WGS sequence"/>
</dbReference>
<evidence type="ECO:0000259" key="2">
    <source>
        <dbReference type="Pfam" id="PF13474"/>
    </source>
</evidence>
<dbReference type="EMBL" id="BOMI01000064">
    <property type="protein sequence ID" value="GID74696.1"/>
    <property type="molecule type" value="Genomic_DNA"/>
</dbReference>
<dbReference type="InterPro" id="IPR011944">
    <property type="entry name" value="Steroid_delta5-4_isomerase"/>
</dbReference>
<accession>A0ABQ3Y3X1</accession>
<gene>
    <name evidence="3" type="ORF">Ade02nite_33370</name>
</gene>
<dbReference type="NCBIfam" id="TIGR02246">
    <property type="entry name" value="SgcJ/EcaC family oxidoreductase"/>
    <property type="match status" value="1"/>
</dbReference>
<sequence length="152" mass="16882">MTDEKTITELIERWVSAVRTADLEAVVADHTDDVVMFDVPPPEEGVRGLGAYRATWPPFFEWIRSGAVFGLVRTEVTAGTDVAYAHLLLRCGTPAELARRPDHRLRITLGLRKRGGRWLIAHEHHSFPLAQQDETPAARADRETQGVASSDG</sequence>
<dbReference type="Pfam" id="PF13474">
    <property type="entry name" value="SnoaL_3"/>
    <property type="match status" value="1"/>
</dbReference>
<dbReference type="Gene3D" id="3.10.450.50">
    <property type="match status" value="1"/>
</dbReference>
<evidence type="ECO:0000313" key="4">
    <source>
        <dbReference type="Proteomes" id="UP000609879"/>
    </source>
</evidence>
<evidence type="ECO:0000256" key="1">
    <source>
        <dbReference type="SAM" id="MobiDB-lite"/>
    </source>
</evidence>
<dbReference type="InterPro" id="IPR032710">
    <property type="entry name" value="NTF2-like_dom_sf"/>
</dbReference>
<protein>
    <recommendedName>
        <fullName evidence="2">SnoaL-like domain-containing protein</fullName>
    </recommendedName>
</protein>
<feature type="region of interest" description="Disordered" evidence="1">
    <location>
        <begin position="130"/>
        <end position="152"/>
    </location>
</feature>
<name>A0ABQ3Y3X1_9ACTN</name>
<dbReference type="SUPFAM" id="SSF54427">
    <property type="entry name" value="NTF2-like"/>
    <property type="match status" value="1"/>
</dbReference>
<organism evidence="3 4">
    <name type="scientific">Paractinoplanes deccanensis</name>
    <dbReference type="NCBI Taxonomy" id="113561"/>
    <lineage>
        <taxon>Bacteria</taxon>
        <taxon>Bacillati</taxon>
        <taxon>Actinomycetota</taxon>
        <taxon>Actinomycetes</taxon>
        <taxon>Micromonosporales</taxon>
        <taxon>Micromonosporaceae</taxon>
        <taxon>Paractinoplanes</taxon>
    </lineage>
</organism>
<proteinExistence type="predicted"/>
<feature type="domain" description="SnoaL-like" evidence="2">
    <location>
        <begin position="7"/>
        <end position="129"/>
    </location>
</feature>